<keyword evidence="2" id="KW-1133">Transmembrane helix</keyword>
<feature type="compositionally biased region" description="Polar residues" evidence="1">
    <location>
        <begin position="133"/>
        <end position="144"/>
    </location>
</feature>
<dbReference type="EMBL" id="JAFEKC020000021">
    <property type="protein sequence ID" value="KAK0508311.1"/>
    <property type="molecule type" value="Genomic_DNA"/>
</dbReference>
<accession>A0AA39QUW7</accession>
<organism evidence="3 4">
    <name type="scientific">Cladonia borealis</name>
    <dbReference type="NCBI Taxonomy" id="184061"/>
    <lineage>
        <taxon>Eukaryota</taxon>
        <taxon>Fungi</taxon>
        <taxon>Dikarya</taxon>
        <taxon>Ascomycota</taxon>
        <taxon>Pezizomycotina</taxon>
        <taxon>Lecanoromycetes</taxon>
        <taxon>OSLEUM clade</taxon>
        <taxon>Lecanoromycetidae</taxon>
        <taxon>Lecanorales</taxon>
        <taxon>Lecanorineae</taxon>
        <taxon>Cladoniaceae</taxon>
        <taxon>Cladonia</taxon>
    </lineage>
</organism>
<keyword evidence="4" id="KW-1185">Reference proteome</keyword>
<comment type="caution">
    <text evidence="3">The sequence shown here is derived from an EMBL/GenBank/DDBJ whole genome shotgun (WGS) entry which is preliminary data.</text>
</comment>
<feature type="compositionally biased region" description="Polar residues" evidence="1">
    <location>
        <begin position="166"/>
        <end position="177"/>
    </location>
</feature>
<proteinExistence type="predicted"/>
<feature type="compositionally biased region" description="Basic and acidic residues" evidence="1">
    <location>
        <begin position="148"/>
        <end position="162"/>
    </location>
</feature>
<name>A0AA39QUW7_9LECA</name>
<sequence>MAPVGLPDEGSFALNAFGKQSPSTEWRTERQNNILIFCVFLVACYSYLVYSVNKGWREAELRCQAKQRTDTEQREPAADSVNITKTAVPVNRTKANHPLYGSLTATELPRPREEAVMINPAAGTSVAGRTQDVRSSLVQVTTKPVRTRPAELSHPRTDHAARPEVTSHQGSTRSLRSSELMIPYGTFEGLFHEIAPTKTKKKVTFAEDERSSSSWSTLVSGDFEA</sequence>
<protein>
    <submittedName>
        <fullName evidence="3">Uncharacterized protein</fullName>
    </submittedName>
</protein>
<feature type="region of interest" description="Disordered" evidence="1">
    <location>
        <begin position="127"/>
        <end position="177"/>
    </location>
</feature>
<keyword evidence="2" id="KW-0472">Membrane</keyword>
<reference evidence="3" key="1">
    <citation type="submission" date="2023-03" db="EMBL/GenBank/DDBJ databases">
        <title>Complete genome of Cladonia borealis.</title>
        <authorList>
            <person name="Park H."/>
        </authorList>
    </citation>
    <scope>NUCLEOTIDE SEQUENCE</scope>
    <source>
        <strain evidence="3">ANT050790</strain>
    </source>
</reference>
<feature type="transmembrane region" description="Helical" evidence="2">
    <location>
        <begin position="34"/>
        <end position="52"/>
    </location>
</feature>
<evidence type="ECO:0000313" key="4">
    <source>
        <dbReference type="Proteomes" id="UP001166286"/>
    </source>
</evidence>
<feature type="region of interest" description="Disordered" evidence="1">
    <location>
        <begin position="204"/>
        <end position="225"/>
    </location>
</feature>
<evidence type="ECO:0000256" key="1">
    <source>
        <dbReference type="SAM" id="MobiDB-lite"/>
    </source>
</evidence>
<keyword evidence="2" id="KW-0812">Transmembrane</keyword>
<gene>
    <name evidence="3" type="ORF">JMJ35_009395</name>
</gene>
<evidence type="ECO:0000256" key="2">
    <source>
        <dbReference type="SAM" id="Phobius"/>
    </source>
</evidence>
<dbReference type="Proteomes" id="UP001166286">
    <property type="component" value="Unassembled WGS sequence"/>
</dbReference>
<dbReference type="AlphaFoldDB" id="A0AA39QUW7"/>
<evidence type="ECO:0000313" key="3">
    <source>
        <dbReference type="EMBL" id="KAK0508311.1"/>
    </source>
</evidence>